<dbReference type="InterPro" id="IPR050086">
    <property type="entry name" value="MetN_ABC_transporter-like"/>
</dbReference>
<dbReference type="InterPro" id="IPR030679">
    <property type="entry name" value="ABC_ATPase_HisP-typ"/>
</dbReference>
<keyword evidence="5" id="KW-0547">Nucleotide-binding</keyword>
<gene>
    <name evidence="12" type="ORF">J5U46_17720</name>
</gene>
<dbReference type="PIRSF" id="PIRSF039085">
    <property type="entry name" value="ABC_ATPase_HisP"/>
    <property type="match status" value="1"/>
</dbReference>
<dbReference type="GeneID" id="93470399"/>
<keyword evidence="3" id="KW-0813">Transport</keyword>
<dbReference type="CDD" id="cd03262">
    <property type="entry name" value="ABC_HisP_GlnQ"/>
    <property type="match status" value="1"/>
</dbReference>
<evidence type="ECO:0000256" key="8">
    <source>
        <dbReference type="ARBA" id="ARBA00023136"/>
    </source>
</evidence>
<comment type="caution">
    <text evidence="12">The sequence shown here is derived from an EMBL/GenBank/DDBJ whole genome shotgun (WGS) entry which is preliminary data.</text>
</comment>
<name>A0AAW4JKY9_9ACTN</name>
<evidence type="ECO:0000313" key="12">
    <source>
        <dbReference type="EMBL" id="MBO4141995.1"/>
    </source>
</evidence>
<evidence type="ECO:0000256" key="10">
    <source>
        <dbReference type="ARBA" id="ARBA00047624"/>
    </source>
</evidence>
<comment type="subcellular location">
    <subcellularLocation>
        <location evidence="1">Cell membrane</location>
        <topology evidence="1">Peripheral membrane protein</topology>
    </subcellularLocation>
</comment>
<evidence type="ECO:0000259" key="11">
    <source>
        <dbReference type="PROSITE" id="PS50893"/>
    </source>
</evidence>
<keyword evidence="6 12" id="KW-0067">ATP-binding</keyword>
<keyword evidence="4" id="KW-1003">Cell membrane</keyword>
<evidence type="ECO:0000256" key="1">
    <source>
        <dbReference type="ARBA" id="ARBA00004202"/>
    </source>
</evidence>
<feature type="domain" description="ABC transporter" evidence="11">
    <location>
        <begin position="2"/>
        <end position="246"/>
    </location>
</feature>
<keyword evidence="8" id="KW-0472">Membrane</keyword>
<evidence type="ECO:0000256" key="4">
    <source>
        <dbReference type="ARBA" id="ARBA00022475"/>
    </source>
</evidence>
<dbReference type="GO" id="GO:0015426">
    <property type="term" value="F:ATPase-coupled polar amino acid-transporter activity"/>
    <property type="evidence" value="ECO:0007669"/>
    <property type="project" value="UniProtKB-EC"/>
</dbReference>
<dbReference type="Pfam" id="PF00005">
    <property type="entry name" value="ABC_tran"/>
    <property type="match status" value="1"/>
</dbReference>
<reference evidence="12" key="1">
    <citation type="submission" date="2021-03" db="EMBL/GenBank/DDBJ databases">
        <title>X isolated from Micromonospora tulbaghiae.</title>
        <authorList>
            <person name="Stennett H.L."/>
        </authorList>
    </citation>
    <scope>NUCLEOTIDE SEQUENCE</scope>
    <source>
        <strain evidence="12">28M1-20</strain>
    </source>
</reference>
<dbReference type="PANTHER" id="PTHR43166">
    <property type="entry name" value="AMINO ACID IMPORT ATP-BINDING PROTEIN"/>
    <property type="match status" value="1"/>
</dbReference>
<dbReference type="PROSITE" id="PS00211">
    <property type="entry name" value="ABC_TRANSPORTER_1"/>
    <property type="match status" value="1"/>
</dbReference>
<dbReference type="GO" id="GO:0005886">
    <property type="term" value="C:plasma membrane"/>
    <property type="evidence" value="ECO:0007669"/>
    <property type="project" value="UniProtKB-SubCell"/>
</dbReference>
<dbReference type="EC" id="7.4.2.1" evidence="9"/>
<dbReference type="Proteomes" id="UP000669887">
    <property type="component" value="Unassembled WGS sequence"/>
</dbReference>
<comment type="catalytic activity">
    <reaction evidence="10">
        <text>a polar amino acid(out) + ATP + H2O = a polar amino acid(in) + ADP + phosphate + H(+)</text>
        <dbReference type="Rhea" id="RHEA:14673"/>
        <dbReference type="ChEBI" id="CHEBI:15377"/>
        <dbReference type="ChEBI" id="CHEBI:15378"/>
        <dbReference type="ChEBI" id="CHEBI:30616"/>
        <dbReference type="ChEBI" id="CHEBI:43474"/>
        <dbReference type="ChEBI" id="CHEBI:62031"/>
        <dbReference type="ChEBI" id="CHEBI:456216"/>
        <dbReference type="EC" id="7.4.2.1"/>
    </reaction>
    <physiologicalReaction direction="left-to-right" evidence="10">
        <dbReference type="Rhea" id="RHEA:14674"/>
    </physiologicalReaction>
</comment>
<dbReference type="InterPro" id="IPR027417">
    <property type="entry name" value="P-loop_NTPase"/>
</dbReference>
<dbReference type="FunFam" id="3.40.50.300:FF:000020">
    <property type="entry name" value="Amino acid ABC transporter ATP-binding component"/>
    <property type="match status" value="1"/>
</dbReference>
<proteinExistence type="inferred from homology"/>
<evidence type="ECO:0000256" key="6">
    <source>
        <dbReference type="ARBA" id="ARBA00022840"/>
    </source>
</evidence>
<dbReference type="InterPro" id="IPR003439">
    <property type="entry name" value="ABC_transporter-like_ATP-bd"/>
</dbReference>
<accession>A0AAW4JKY9</accession>
<evidence type="ECO:0000256" key="7">
    <source>
        <dbReference type="ARBA" id="ARBA00022970"/>
    </source>
</evidence>
<evidence type="ECO:0000256" key="2">
    <source>
        <dbReference type="ARBA" id="ARBA00005417"/>
    </source>
</evidence>
<dbReference type="GO" id="GO:0016887">
    <property type="term" value="F:ATP hydrolysis activity"/>
    <property type="evidence" value="ECO:0007669"/>
    <property type="project" value="InterPro"/>
</dbReference>
<dbReference type="RefSeq" id="WP_175438749.1">
    <property type="nucleotide sequence ID" value="NZ_FMCQ01000004.1"/>
</dbReference>
<evidence type="ECO:0000256" key="3">
    <source>
        <dbReference type="ARBA" id="ARBA00022448"/>
    </source>
</evidence>
<dbReference type="InterPro" id="IPR003593">
    <property type="entry name" value="AAA+_ATPase"/>
</dbReference>
<evidence type="ECO:0000256" key="9">
    <source>
        <dbReference type="ARBA" id="ARBA00038850"/>
    </source>
</evidence>
<comment type="similarity">
    <text evidence="2">Belongs to the ABC transporter superfamily.</text>
</comment>
<dbReference type="Gene3D" id="3.40.50.300">
    <property type="entry name" value="P-loop containing nucleotide triphosphate hydrolases"/>
    <property type="match status" value="1"/>
</dbReference>
<protein>
    <recommendedName>
        <fullName evidence="9">ABC-type polar-amino-acid transporter</fullName>
        <ecNumber evidence="9">7.4.2.1</ecNumber>
    </recommendedName>
</protein>
<organism evidence="12 13">
    <name type="scientific">Micromonospora tulbaghiae</name>
    <dbReference type="NCBI Taxonomy" id="479978"/>
    <lineage>
        <taxon>Bacteria</taxon>
        <taxon>Bacillati</taxon>
        <taxon>Actinomycetota</taxon>
        <taxon>Actinomycetes</taxon>
        <taxon>Micromonosporales</taxon>
        <taxon>Micromonosporaceae</taxon>
        <taxon>Micromonospora</taxon>
    </lineage>
</organism>
<sequence>MVRAEQVHKSFGPLEVLKGIDLEVRSGEVCCLLGPSGSGKSTFLRCINHLEKIDAGRIRVDGDLIGYRERGGKLYEMRDRDVAAQRRAIGMVFQRFNLFPHMTVLQNVMEAPVLLRQAKKAQAREHAAQLLDRVGLGDKLGAYPGQLSGGQQQRVAIARALAMRPKLMLFDEPTSALDPELVGEVLDTMKDLARDGMTMIVVTHEIGFAREVGDHLVFMDGGVVVEQGDPREVISAPQHERTKAFLAKVL</sequence>
<keyword evidence="7" id="KW-0029">Amino-acid transport</keyword>
<evidence type="ECO:0000313" key="13">
    <source>
        <dbReference type="Proteomes" id="UP000669887"/>
    </source>
</evidence>
<dbReference type="InterPro" id="IPR017871">
    <property type="entry name" value="ABC_transporter-like_CS"/>
</dbReference>
<evidence type="ECO:0000256" key="5">
    <source>
        <dbReference type="ARBA" id="ARBA00022741"/>
    </source>
</evidence>
<dbReference type="GO" id="GO:0005524">
    <property type="term" value="F:ATP binding"/>
    <property type="evidence" value="ECO:0007669"/>
    <property type="project" value="UniProtKB-KW"/>
</dbReference>
<dbReference type="AlphaFoldDB" id="A0AAW4JKY9"/>
<dbReference type="SMART" id="SM00382">
    <property type="entry name" value="AAA"/>
    <property type="match status" value="1"/>
</dbReference>
<dbReference type="EMBL" id="JAGFVQ010000033">
    <property type="protein sequence ID" value="MBO4141995.1"/>
    <property type="molecule type" value="Genomic_DNA"/>
</dbReference>
<dbReference type="SUPFAM" id="SSF52540">
    <property type="entry name" value="P-loop containing nucleoside triphosphate hydrolases"/>
    <property type="match status" value="1"/>
</dbReference>
<dbReference type="PROSITE" id="PS50893">
    <property type="entry name" value="ABC_TRANSPORTER_2"/>
    <property type="match status" value="1"/>
</dbReference>
<dbReference type="PANTHER" id="PTHR43166:SF9">
    <property type="entry name" value="GLUTAMATE_ASPARTATE IMPORT ATP-BINDING PROTEIN GLTL"/>
    <property type="match status" value="1"/>
</dbReference>